<evidence type="ECO:0000259" key="2">
    <source>
        <dbReference type="Pfam" id="PF01425"/>
    </source>
</evidence>
<organism evidence="3 4">
    <name type="scientific">Albimonas donghaensis</name>
    <dbReference type="NCBI Taxonomy" id="356660"/>
    <lineage>
        <taxon>Bacteria</taxon>
        <taxon>Pseudomonadati</taxon>
        <taxon>Pseudomonadota</taxon>
        <taxon>Alphaproteobacteria</taxon>
        <taxon>Rhodobacterales</taxon>
        <taxon>Paracoccaceae</taxon>
        <taxon>Albimonas</taxon>
    </lineage>
</organism>
<name>A0A1H2QH79_9RHOB</name>
<reference evidence="3 4" key="1">
    <citation type="submission" date="2016-10" db="EMBL/GenBank/DDBJ databases">
        <authorList>
            <person name="de Groot N.N."/>
        </authorList>
    </citation>
    <scope>NUCLEOTIDE SEQUENCE [LARGE SCALE GENOMIC DNA]</scope>
    <source>
        <strain evidence="3 4">DSM 17890</strain>
    </source>
</reference>
<dbReference type="EMBL" id="FNMZ01000001">
    <property type="protein sequence ID" value="SDW06482.1"/>
    <property type="molecule type" value="Genomic_DNA"/>
</dbReference>
<comment type="similarity">
    <text evidence="1">Belongs to the amidase family.</text>
</comment>
<dbReference type="STRING" id="356660.SAMN05444336_10151"/>
<dbReference type="Proteomes" id="UP000199118">
    <property type="component" value="Unassembled WGS sequence"/>
</dbReference>
<dbReference type="Pfam" id="PF01425">
    <property type="entry name" value="Amidase"/>
    <property type="match status" value="1"/>
</dbReference>
<keyword evidence="3" id="KW-0808">Transferase</keyword>
<dbReference type="RefSeq" id="WP_092679152.1">
    <property type="nucleotide sequence ID" value="NZ_FNMZ01000001.1"/>
</dbReference>
<dbReference type="PANTHER" id="PTHR11895:SF7">
    <property type="entry name" value="GLUTAMYL-TRNA(GLN) AMIDOTRANSFERASE SUBUNIT A, MITOCHONDRIAL"/>
    <property type="match status" value="1"/>
</dbReference>
<dbReference type="InterPro" id="IPR023631">
    <property type="entry name" value="Amidase_dom"/>
</dbReference>
<dbReference type="AlphaFoldDB" id="A0A1H2QH79"/>
<dbReference type="SUPFAM" id="SSF75304">
    <property type="entry name" value="Amidase signature (AS) enzymes"/>
    <property type="match status" value="1"/>
</dbReference>
<evidence type="ECO:0000313" key="3">
    <source>
        <dbReference type="EMBL" id="SDW06482.1"/>
    </source>
</evidence>
<evidence type="ECO:0000256" key="1">
    <source>
        <dbReference type="ARBA" id="ARBA00009199"/>
    </source>
</evidence>
<proteinExistence type="inferred from homology"/>
<sequence length="473" mass="50737">MAKPASDLDIGYATAHELRALYEAGDLAPSEAVAAVFRRISAVNPHINAFSALMEDEAMDAARASDVRIAKGEARLLEGVPVTVKDFYEVKGQETETGSFAIRKGPAAADNPVVTRLREAGAVVIGKTTMSELAWSGMSRNPVTGITHNPWGRGLNAGASSAGAGAASAAGFGPLHLGSDGAGSIRMPAHFCGIFGHKPTYGRVPHIPVSQNDYATYIGPMSRTAADSALMLKVMAGPHHLDHTSCEAPPADYPALLDAPLKGKRIAYSPDYGHARVDPDVAEQVAKAVKTLEDLGAEVEEFTPAWGPKGPEIGRFFWSVLWGRRAGVLDEFEDRMSPDLVACMREGANYSANDYLNWRERKYAYVAEIAETLAQYDFLVSPAVSVAAFPVERVQPAHWPEDPWNWLAWAEFSYPFDMSGDPACSVPCGFTPAGLPVGLQIVARRFDDLGVLQAAHALEQALGIMDRRPPLPG</sequence>
<feature type="domain" description="Amidase" evidence="2">
    <location>
        <begin position="31"/>
        <end position="451"/>
    </location>
</feature>
<protein>
    <submittedName>
        <fullName evidence="3">Aspartyl-tRNA(Asn)/glutamyl-tRNA(Gln) amidotransferase subunit A</fullName>
    </submittedName>
</protein>
<dbReference type="PANTHER" id="PTHR11895">
    <property type="entry name" value="TRANSAMIDASE"/>
    <property type="match status" value="1"/>
</dbReference>
<accession>A0A1H2QH79</accession>
<keyword evidence="4" id="KW-1185">Reference proteome</keyword>
<dbReference type="GO" id="GO:0016740">
    <property type="term" value="F:transferase activity"/>
    <property type="evidence" value="ECO:0007669"/>
    <property type="project" value="UniProtKB-KW"/>
</dbReference>
<dbReference type="Gene3D" id="3.90.1300.10">
    <property type="entry name" value="Amidase signature (AS) domain"/>
    <property type="match status" value="1"/>
</dbReference>
<evidence type="ECO:0000313" key="4">
    <source>
        <dbReference type="Proteomes" id="UP000199118"/>
    </source>
</evidence>
<dbReference type="InterPro" id="IPR000120">
    <property type="entry name" value="Amidase"/>
</dbReference>
<dbReference type="InterPro" id="IPR036928">
    <property type="entry name" value="AS_sf"/>
</dbReference>
<dbReference type="OrthoDB" id="9777859at2"/>
<gene>
    <name evidence="3" type="ORF">SAMN05444336_10151</name>
</gene>